<evidence type="ECO:0000313" key="2">
    <source>
        <dbReference type="EMBL" id="MBC8200055.1"/>
    </source>
</evidence>
<evidence type="ECO:0000313" key="3">
    <source>
        <dbReference type="Proteomes" id="UP000603545"/>
    </source>
</evidence>
<comment type="caution">
    <text evidence="2">The sequence shown here is derived from an EMBL/GenBank/DDBJ whole genome shotgun (WGS) entry which is preliminary data.</text>
</comment>
<sequence length="240" mass="27456">MNNSLKIILICAVAAVTTATGLWLWQKQNKAHLPGQIAEKAYMPVKPQPVINYNKLQDITKKRKAKYGLKKGVDIIVRSDESFKVGELTVSMQEIRDKIRLKSGDIIEKDIKPGKITDDAIDEFGIYVVRPGDSLWAIHFKFLKDYFDQKNIAISPLADEPDRFGYSSGVGKLLKFSEKTVCIYNLKEKKLDVDINLIFPLSKIVVYNMSRIFALLDHIDYQYVNKIQFDGETIWIPAER</sequence>
<dbReference type="EMBL" id="JACNLL010000074">
    <property type="protein sequence ID" value="MBC8200055.1"/>
    <property type="molecule type" value="Genomic_DNA"/>
</dbReference>
<accession>A0A8J6TC77</accession>
<keyword evidence="1" id="KW-1133">Transmembrane helix</keyword>
<name>A0A8J6TC77_9BACT</name>
<proteinExistence type="predicted"/>
<protein>
    <submittedName>
        <fullName evidence="2">Uncharacterized protein</fullName>
    </submittedName>
</protein>
<keyword evidence="1" id="KW-0812">Transmembrane</keyword>
<organism evidence="2 3">
    <name type="scientific">Candidatus Desulfaltia bathyphila</name>
    <dbReference type="NCBI Taxonomy" id="2841697"/>
    <lineage>
        <taxon>Bacteria</taxon>
        <taxon>Pseudomonadati</taxon>
        <taxon>Thermodesulfobacteriota</taxon>
        <taxon>Desulfobacteria</taxon>
        <taxon>Desulfobacterales</taxon>
        <taxon>Desulfobacterales incertae sedis</taxon>
        <taxon>Candidatus Desulfaltia</taxon>
    </lineage>
</organism>
<reference evidence="2 3" key="1">
    <citation type="submission" date="2020-08" db="EMBL/GenBank/DDBJ databases">
        <title>Bridging the membrane lipid divide: bacteria of the FCB group superphylum have the potential to synthesize archaeal ether lipids.</title>
        <authorList>
            <person name="Villanueva L."/>
            <person name="Von Meijenfeldt F.A.B."/>
            <person name="Westbye A.B."/>
            <person name="Yadav S."/>
            <person name="Hopmans E.C."/>
            <person name="Dutilh B.E."/>
            <person name="Sinninghe Damste J.S."/>
        </authorList>
    </citation>
    <scope>NUCLEOTIDE SEQUENCE [LARGE SCALE GENOMIC DNA]</scope>
    <source>
        <strain evidence="2">NIOZ-UU82</strain>
    </source>
</reference>
<dbReference type="Proteomes" id="UP000603545">
    <property type="component" value="Unassembled WGS sequence"/>
</dbReference>
<feature type="transmembrane region" description="Helical" evidence="1">
    <location>
        <begin position="7"/>
        <end position="25"/>
    </location>
</feature>
<dbReference type="AlphaFoldDB" id="A0A8J6TC77"/>
<evidence type="ECO:0000256" key="1">
    <source>
        <dbReference type="SAM" id="Phobius"/>
    </source>
</evidence>
<gene>
    <name evidence="2" type="ORF">H8E80_08450</name>
</gene>
<keyword evidence="1" id="KW-0472">Membrane</keyword>